<dbReference type="STRING" id="8167.A0A484CXQ1"/>
<evidence type="ECO:0000256" key="6">
    <source>
        <dbReference type="ARBA" id="ARBA00022490"/>
    </source>
</evidence>
<gene>
    <name evidence="18" type="ORF">EPR50_G00109320</name>
</gene>
<evidence type="ECO:0008006" key="20">
    <source>
        <dbReference type="Google" id="ProtNLM"/>
    </source>
</evidence>
<dbReference type="PROSITE" id="PS50920">
    <property type="entry name" value="SOLCAR"/>
    <property type="match status" value="2"/>
</dbReference>
<organism evidence="18 19">
    <name type="scientific">Perca flavescens</name>
    <name type="common">American yellow perch</name>
    <name type="synonym">Morone flavescens</name>
    <dbReference type="NCBI Taxonomy" id="8167"/>
    <lineage>
        <taxon>Eukaryota</taxon>
        <taxon>Metazoa</taxon>
        <taxon>Chordata</taxon>
        <taxon>Craniata</taxon>
        <taxon>Vertebrata</taxon>
        <taxon>Euteleostomi</taxon>
        <taxon>Actinopterygii</taxon>
        <taxon>Neopterygii</taxon>
        <taxon>Teleostei</taxon>
        <taxon>Neoteleostei</taxon>
        <taxon>Acanthomorphata</taxon>
        <taxon>Eupercaria</taxon>
        <taxon>Perciformes</taxon>
        <taxon>Percoidei</taxon>
        <taxon>Percidae</taxon>
        <taxon>Percinae</taxon>
        <taxon>Perca</taxon>
    </lineage>
</organism>
<feature type="transmembrane region" description="Helical" evidence="17">
    <location>
        <begin position="166"/>
        <end position="187"/>
    </location>
</feature>
<reference evidence="18 19" key="1">
    <citation type="submission" date="2019-01" db="EMBL/GenBank/DDBJ databases">
        <title>A chromosome-scale genome assembly of the yellow perch, Perca flavescens.</title>
        <authorList>
            <person name="Feron R."/>
            <person name="Morvezen R."/>
            <person name="Bestin A."/>
            <person name="Haffray P."/>
            <person name="Klopp C."/>
            <person name="Zahm M."/>
            <person name="Cabau C."/>
            <person name="Roques C."/>
            <person name="Donnadieu C."/>
            <person name="Bouchez O."/>
            <person name="Christie M."/>
            <person name="Larson W."/>
            <person name="Guiguen Y."/>
        </authorList>
    </citation>
    <scope>NUCLEOTIDE SEQUENCE [LARGE SCALE GENOMIC DNA]</scope>
    <source>
        <strain evidence="18">YP-PL-M2</strain>
        <tissue evidence="18">Blood</tissue>
    </source>
</reference>
<comment type="similarity">
    <text evidence="3 15">Belongs to the mitochondrial carrier (TC 2.A.29) family.</text>
</comment>
<dbReference type="GO" id="GO:0007015">
    <property type="term" value="P:actin filament organization"/>
    <property type="evidence" value="ECO:0007669"/>
    <property type="project" value="InterPro"/>
</dbReference>
<keyword evidence="9" id="KW-0999">Mitochondrion inner membrane</keyword>
<keyword evidence="12 14" id="KW-0472">Membrane</keyword>
<dbReference type="Pfam" id="PF00153">
    <property type="entry name" value="Mito_carr"/>
    <property type="match status" value="2"/>
</dbReference>
<dbReference type="InterPro" id="IPR001152">
    <property type="entry name" value="Beta-thymosin"/>
</dbReference>
<keyword evidence="5 15" id="KW-0813">Transport</keyword>
<evidence type="ECO:0000256" key="8">
    <source>
        <dbReference type="ARBA" id="ARBA00022737"/>
    </source>
</evidence>
<keyword evidence="7 14" id="KW-0812">Transmembrane</keyword>
<evidence type="ECO:0000256" key="5">
    <source>
        <dbReference type="ARBA" id="ARBA00022448"/>
    </source>
</evidence>
<feature type="region of interest" description="Disordered" evidence="16">
    <location>
        <begin position="393"/>
        <end position="419"/>
    </location>
</feature>
<evidence type="ECO:0000256" key="10">
    <source>
        <dbReference type="ARBA" id="ARBA00022989"/>
    </source>
</evidence>
<keyword evidence="19" id="KW-1185">Reference proteome</keyword>
<proteinExistence type="inferred from homology"/>
<evidence type="ECO:0000256" key="4">
    <source>
        <dbReference type="ARBA" id="ARBA00009511"/>
    </source>
</evidence>
<keyword evidence="6" id="KW-0963">Cytoplasm</keyword>
<dbReference type="GO" id="GO:0051724">
    <property type="term" value="F:NAD transmembrane transporter activity"/>
    <property type="evidence" value="ECO:0007669"/>
    <property type="project" value="TreeGrafter"/>
</dbReference>
<dbReference type="PANTHER" id="PTHR46131:SF5">
    <property type="entry name" value="SOLUTE CARRIER FAMILY 25 MEMBER 53"/>
    <property type="match status" value="1"/>
</dbReference>
<comment type="subcellular location">
    <subcellularLocation>
        <location evidence="1">Cytoplasm</location>
        <location evidence="1">Cytoskeleton</location>
    </subcellularLocation>
    <subcellularLocation>
        <location evidence="2">Mitochondrion inner membrane</location>
        <topology evidence="2">Multi-pass membrane protein</topology>
    </subcellularLocation>
</comment>
<evidence type="ECO:0000256" key="7">
    <source>
        <dbReference type="ARBA" id="ARBA00022692"/>
    </source>
</evidence>
<evidence type="ECO:0000256" key="1">
    <source>
        <dbReference type="ARBA" id="ARBA00004245"/>
    </source>
</evidence>
<dbReference type="Proteomes" id="UP000295070">
    <property type="component" value="Chromosome 10"/>
</dbReference>
<dbReference type="PANTHER" id="PTHR46131">
    <property type="entry name" value="SD08549P"/>
    <property type="match status" value="1"/>
</dbReference>
<dbReference type="InterPro" id="IPR018108">
    <property type="entry name" value="MCP_transmembrane"/>
</dbReference>
<evidence type="ECO:0000256" key="9">
    <source>
        <dbReference type="ARBA" id="ARBA00022792"/>
    </source>
</evidence>
<feature type="repeat" description="Solcar" evidence="14">
    <location>
        <begin position="108"/>
        <end position="194"/>
    </location>
</feature>
<evidence type="ECO:0000313" key="18">
    <source>
        <dbReference type="EMBL" id="TDH07744.1"/>
    </source>
</evidence>
<dbReference type="InterPro" id="IPR038386">
    <property type="entry name" value="Beta-thymosin_sf"/>
</dbReference>
<protein>
    <recommendedName>
        <fullName evidence="20">Solute carrier family 25 member 53</fullName>
    </recommendedName>
</protein>
<keyword evidence="11" id="KW-0496">Mitochondrion</keyword>
<dbReference type="EMBL" id="SCKG01000010">
    <property type="protein sequence ID" value="TDH07744.1"/>
    <property type="molecule type" value="Genomic_DNA"/>
</dbReference>
<dbReference type="GO" id="GO:0005856">
    <property type="term" value="C:cytoskeleton"/>
    <property type="evidence" value="ECO:0007669"/>
    <property type="project" value="UniProtKB-SubCell"/>
</dbReference>
<dbReference type="AlphaFoldDB" id="A0A484CXQ1"/>
<dbReference type="InterPro" id="IPR052465">
    <property type="entry name" value="Mito_NAD+_Carrier"/>
</dbReference>
<evidence type="ECO:0000256" key="15">
    <source>
        <dbReference type="RuleBase" id="RU000488"/>
    </source>
</evidence>
<dbReference type="GO" id="GO:0003785">
    <property type="term" value="F:actin monomer binding"/>
    <property type="evidence" value="ECO:0007669"/>
    <property type="project" value="InterPro"/>
</dbReference>
<dbReference type="SMART" id="SM00152">
    <property type="entry name" value="THY"/>
    <property type="match status" value="3"/>
</dbReference>
<keyword evidence="8" id="KW-0677">Repeat</keyword>
<keyword evidence="10 17" id="KW-1133">Transmembrane helix</keyword>
<feature type="transmembrane region" description="Helical" evidence="17">
    <location>
        <begin position="199"/>
        <end position="222"/>
    </location>
</feature>
<sequence>MAGSPDDKQDEEGLKDPMVRFHSFLHGGTSSLLSTFIVFPVYKIVFRQQIHNTPVYQAVGQLYKEGPAKLFRGVTPPLLMKTLNGTLLFGLQDTLLRQLSLSSQNVISTSALPALAGFGAGMVEAVVFTPFERVQNVLQNGQNDRQLPTLKSVLVRLKAQRLALGYYRALLPITARNALGSSFYFGLKGPVCAAMEGQVLYPMVSSFISGTLTSVATSLILYPLNVLVANMQAEVGGEVKGVMACWRMLWESRQRSVALLYRGDAFSYNRTCAPLLQKSSKMSTKCPITKEVQQFKKERLNSTEVVEKNPLPTTQVIEEEKIAMEEETAKEPLNKELETFDPQVLKKTEVQEKNPLPTADVIEEEKIALEEKAAKEPLNEELVQFKTSKLRKSITKESNHRPTAAEIEAEKKAMKEGKK</sequence>
<feature type="transmembrane region" description="Helical" evidence="17">
    <location>
        <begin position="24"/>
        <end position="42"/>
    </location>
</feature>
<feature type="repeat" description="Solcar" evidence="14">
    <location>
        <begin position="18"/>
        <end position="98"/>
    </location>
</feature>
<dbReference type="Gene3D" id="1.50.40.10">
    <property type="entry name" value="Mitochondrial carrier domain"/>
    <property type="match status" value="1"/>
</dbReference>
<evidence type="ECO:0000256" key="2">
    <source>
        <dbReference type="ARBA" id="ARBA00004448"/>
    </source>
</evidence>
<dbReference type="Gene3D" id="1.20.5.520">
    <property type="entry name" value="Single helix bin"/>
    <property type="match status" value="3"/>
</dbReference>
<evidence type="ECO:0000256" key="13">
    <source>
        <dbReference type="ARBA" id="ARBA00023212"/>
    </source>
</evidence>
<dbReference type="SUPFAM" id="SSF103506">
    <property type="entry name" value="Mitochondrial carrier"/>
    <property type="match status" value="1"/>
</dbReference>
<evidence type="ECO:0000256" key="12">
    <source>
        <dbReference type="ARBA" id="ARBA00023136"/>
    </source>
</evidence>
<dbReference type="CDD" id="cd22059">
    <property type="entry name" value="WH2_BetaT"/>
    <property type="match status" value="1"/>
</dbReference>
<dbReference type="Pfam" id="PF01290">
    <property type="entry name" value="Thymosin"/>
    <property type="match status" value="2"/>
</dbReference>
<evidence type="ECO:0000256" key="14">
    <source>
        <dbReference type="PROSITE-ProRule" id="PRU00282"/>
    </source>
</evidence>
<comment type="caution">
    <text evidence="18">The sequence shown here is derived from an EMBL/GenBank/DDBJ whole genome shotgun (WGS) entry which is preliminary data.</text>
</comment>
<feature type="compositionally biased region" description="Basic and acidic residues" evidence="16">
    <location>
        <begin position="408"/>
        <end position="419"/>
    </location>
</feature>
<evidence type="ECO:0000313" key="19">
    <source>
        <dbReference type="Proteomes" id="UP000295070"/>
    </source>
</evidence>
<evidence type="ECO:0000256" key="11">
    <source>
        <dbReference type="ARBA" id="ARBA00023128"/>
    </source>
</evidence>
<keyword evidence="13" id="KW-0206">Cytoskeleton</keyword>
<dbReference type="InterPro" id="IPR023395">
    <property type="entry name" value="MCP_dom_sf"/>
</dbReference>
<evidence type="ECO:0000256" key="16">
    <source>
        <dbReference type="SAM" id="MobiDB-lite"/>
    </source>
</evidence>
<comment type="similarity">
    <text evidence="4">Belongs to the thymosin beta family.</text>
</comment>
<accession>A0A484CXQ1</accession>
<name>A0A484CXQ1_PERFV</name>
<dbReference type="GO" id="GO:0005743">
    <property type="term" value="C:mitochondrial inner membrane"/>
    <property type="evidence" value="ECO:0007669"/>
    <property type="project" value="UniProtKB-SubCell"/>
</dbReference>
<evidence type="ECO:0000256" key="17">
    <source>
        <dbReference type="SAM" id="Phobius"/>
    </source>
</evidence>
<evidence type="ECO:0000256" key="3">
    <source>
        <dbReference type="ARBA" id="ARBA00006375"/>
    </source>
</evidence>